<feature type="compositionally biased region" description="Acidic residues" evidence="1">
    <location>
        <begin position="247"/>
        <end position="257"/>
    </location>
</feature>
<dbReference type="EMBL" id="NDYL01000001">
    <property type="protein sequence ID" value="OXB94782.1"/>
    <property type="molecule type" value="Genomic_DNA"/>
</dbReference>
<comment type="caution">
    <text evidence="2">The sequence shown here is derived from an EMBL/GenBank/DDBJ whole genome shotgun (WGS) entry which is preliminary data.</text>
</comment>
<protein>
    <submittedName>
        <fullName evidence="2">Uncharacterized protein</fullName>
    </submittedName>
</protein>
<dbReference type="AlphaFoldDB" id="A0A226QTF6"/>
<organism evidence="2 3">
    <name type="scientific">Parageobacillus galactosidasius</name>
    <dbReference type="NCBI Taxonomy" id="883812"/>
    <lineage>
        <taxon>Bacteria</taxon>
        <taxon>Bacillati</taxon>
        <taxon>Bacillota</taxon>
        <taxon>Bacilli</taxon>
        <taxon>Bacillales</taxon>
        <taxon>Anoxybacillaceae</taxon>
        <taxon>Parageobacillus</taxon>
    </lineage>
</organism>
<feature type="compositionally biased region" description="Basic and acidic residues" evidence="1">
    <location>
        <begin position="222"/>
        <end position="231"/>
    </location>
</feature>
<name>A0A226QTF6_9BACL</name>
<evidence type="ECO:0000256" key="1">
    <source>
        <dbReference type="SAM" id="MobiDB-lite"/>
    </source>
</evidence>
<gene>
    <name evidence="2" type="ORF">B9L23_07925</name>
</gene>
<feature type="region of interest" description="Disordered" evidence="1">
    <location>
        <begin position="222"/>
        <end position="257"/>
    </location>
</feature>
<dbReference type="RefSeq" id="WP_089097236.1">
    <property type="nucleotide sequence ID" value="NZ_NDYL01000001.1"/>
</dbReference>
<proteinExistence type="predicted"/>
<sequence length="257" mass="29309">MGKRGPKTEAGLAAVSQAAKQWDHSAWTRNPKAVEAIEIARRLRKTKHGLYASVPIICKGQGCPYAHSCPLVEMDKAPYGEKCPIEIAALEDLFHRYCEHFGIDPDNPKPSDTVDLMMIKDLVDADIALLRCDNKMAWDADYIIHNTVGMTEEGERITKQELHPLTEYKEKLIARKNKTFQLLNSTRKDKEGMKLTVTHDPSERAAEMLKVLQDMKEIEATEEERKQKYLDRSSSMMKETVTKDTIEVEPIDYSEEE</sequence>
<evidence type="ECO:0000313" key="3">
    <source>
        <dbReference type="Proteomes" id="UP000198394"/>
    </source>
</evidence>
<keyword evidence="3" id="KW-1185">Reference proteome</keyword>
<evidence type="ECO:0000313" key="2">
    <source>
        <dbReference type="EMBL" id="OXB94782.1"/>
    </source>
</evidence>
<reference evidence="2 3" key="1">
    <citation type="submission" date="2017-04" db="EMBL/GenBank/DDBJ databases">
        <title>The genome sequence of Parageobacillus galactosidasius DSM 18751.</title>
        <authorList>
            <person name="Ramaloko W.T."/>
            <person name="Koen N."/>
            <person name="Polliack S."/>
            <person name="Aliyu H."/>
            <person name="Lebre P."/>
            <person name="Mohr T."/>
            <person name="Oswald F."/>
            <person name="Zwick M."/>
            <person name="Neumann A."/>
            <person name="Syldatk C."/>
            <person name="Cowan D."/>
            <person name="De Maayer P."/>
        </authorList>
    </citation>
    <scope>NUCLEOTIDE SEQUENCE [LARGE SCALE GENOMIC DNA]</scope>
    <source>
        <strain evidence="2 3">DSM 18751</strain>
    </source>
</reference>
<dbReference type="Proteomes" id="UP000198394">
    <property type="component" value="Unassembled WGS sequence"/>
</dbReference>
<accession>A0A226QTF6</accession>